<dbReference type="Gene3D" id="3.30.1330.230">
    <property type="match status" value="1"/>
</dbReference>
<accession>B8JED7</accession>
<name>B8JED7_ANAD2</name>
<gene>
    <name evidence="2" type="ordered locus">A2cp1_0911</name>
</gene>
<evidence type="ECO:0000313" key="3">
    <source>
        <dbReference type="Proteomes" id="UP000007089"/>
    </source>
</evidence>
<reference evidence="2" key="1">
    <citation type="submission" date="2009-01" db="EMBL/GenBank/DDBJ databases">
        <title>Complete sequence of Anaeromyxobacter dehalogenans 2CP-1.</title>
        <authorList>
            <consortium name="US DOE Joint Genome Institute"/>
            <person name="Lucas S."/>
            <person name="Copeland A."/>
            <person name="Lapidus A."/>
            <person name="Glavina del Rio T."/>
            <person name="Dalin E."/>
            <person name="Tice H."/>
            <person name="Bruce D."/>
            <person name="Goodwin L."/>
            <person name="Pitluck S."/>
            <person name="Saunders E."/>
            <person name="Brettin T."/>
            <person name="Detter J.C."/>
            <person name="Han C."/>
            <person name="Larimer F."/>
            <person name="Land M."/>
            <person name="Hauser L."/>
            <person name="Kyrpides N."/>
            <person name="Ovchinnikova G."/>
            <person name="Beliaev A.S."/>
            <person name="Richardson P."/>
        </authorList>
    </citation>
    <scope>NUCLEOTIDE SEQUENCE</scope>
    <source>
        <strain evidence="2">2CP-1</strain>
    </source>
</reference>
<dbReference type="InterPro" id="IPR003776">
    <property type="entry name" value="YcaO-like_dom"/>
</dbReference>
<evidence type="ECO:0000313" key="2">
    <source>
        <dbReference type="EMBL" id="ACL64263.1"/>
    </source>
</evidence>
<dbReference type="KEGG" id="acp:A2cp1_0911"/>
<keyword evidence="3" id="KW-1185">Reference proteome</keyword>
<dbReference type="HOGENOM" id="CLU_056369_0_0_7"/>
<dbReference type="NCBIfam" id="TIGR00702">
    <property type="entry name" value="YcaO-type kinase domain"/>
    <property type="match status" value="1"/>
</dbReference>
<dbReference type="PROSITE" id="PS51664">
    <property type="entry name" value="YCAO"/>
    <property type="match status" value="1"/>
</dbReference>
<sequence>MAGIPRPLRDGRRGTLTHALGVTRVARLTGLDRTGVEVASAVRPDGHVLQVTNGKGARFEDAALGALAEAAELWAAERPGPMPLASAAELRARLGEGAVIGPGALAGGGADPAWEALRVAWCQGVPLEGGAPIAVPAQAVFCPPPGGPLLGPAVLTWTSNGMGAHPDPDRAALHALLEAVERDQLARALPDGFTERELARRLLDPGGLAAAAPRTAALAASLEARGLRVHLLDLVPAGRRAGGLGLPVAGALLGDPGGPVPLAAGYACRPGRDEALLAALLEAAQSRATEIHGAREDVLHGDRASAAPLAARCAALRPSRRAAALPSLAAPSPSAALRRIAGRLRAAGLGPAVRVALEGPPGLHVVKIVAPGLLRSELL</sequence>
<dbReference type="PANTHER" id="PTHR37809">
    <property type="entry name" value="RIBOSOMAL PROTEIN S12 METHYLTHIOTRANSFERASE ACCESSORY FACTOR YCAO"/>
    <property type="match status" value="1"/>
</dbReference>
<proteinExistence type="predicted"/>
<dbReference type="RefSeq" id="WP_012632269.1">
    <property type="nucleotide sequence ID" value="NC_011891.1"/>
</dbReference>
<dbReference type="AlphaFoldDB" id="B8JED7"/>
<dbReference type="EMBL" id="CP001359">
    <property type="protein sequence ID" value="ACL64263.1"/>
    <property type="molecule type" value="Genomic_DNA"/>
</dbReference>
<dbReference type="Pfam" id="PF02624">
    <property type="entry name" value="YcaO"/>
    <property type="match status" value="1"/>
</dbReference>
<feature type="domain" description="YcaO" evidence="1">
    <location>
        <begin position="54"/>
        <end position="379"/>
    </location>
</feature>
<dbReference type="Proteomes" id="UP000007089">
    <property type="component" value="Chromosome"/>
</dbReference>
<evidence type="ECO:0000259" key="1">
    <source>
        <dbReference type="PROSITE" id="PS51664"/>
    </source>
</evidence>
<dbReference type="PANTHER" id="PTHR37809:SF1">
    <property type="entry name" value="RIBOSOMAL PROTEIN S12 METHYLTHIOTRANSFERASE ACCESSORY FACTOR YCAO"/>
    <property type="match status" value="1"/>
</dbReference>
<protein>
    <recommendedName>
        <fullName evidence="1">YcaO domain-containing protein</fullName>
    </recommendedName>
</protein>
<organism evidence="2 3">
    <name type="scientific">Anaeromyxobacter dehalogenans (strain ATCC BAA-258 / DSM 21875 / 2CP-1)</name>
    <dbReference type="NCBI Taxonomy" id="455488"/>
    <lineage>
        <taxon>Bacteria</taxon>
        <taxon>Pseudomonadati</taxon>
        <taxon>Myxococcota</taxon>
        <taxon>Myxococcia</taxon>
        <taxon>Myxococcales</taxon>
        <taxon>Cystobacterineae</taxon>
        <taxon>Anaeromyxobacteraceae</taxon>
        <taxon>Anaeromyxobacter</taxon>
    </lineage>
</organism>